<evidence type="ECO:0000313" key="2">
    <source>
        <dbReference type="Proteomes" id="UP000765509"/>
    </source>
</evidence>
<proteinExistence type="predicted"/>
<sequence length="165" mass="19142">MDYSCSQFHCNCGEPWLDDQRNWATIDPKMVIGNAPLETRAHNLPDWSVIGDPCISSEFECSSSLDSSSYCHHPITKSRVLTSHPCSKIRLDLQFQLLQLLDPVAFENFLMSEESREIFRSWLERNHTSLCSDSLMKFDQWNDEFRLGCLTNRLKQESQTIYSLV</sequence>
<comment type="caution">
    <text evidence="1">The sequence shown here is derived from an EMBL/GenBank/DDBJ whole genome shotgun (WGS) entry which is preliminary data.</text>
</comment>
<dbReference type="AlphaFoldDB" id="A0A9Q3CFH4"/>
<keyword evidence="2" id="KW-1185">Reference proteome</keyword>
<accession>A0A9Q3CFH4</accession>
<evidence type="ECO:0000313" key="1">
    <source>
        <dbReference type="EMBL" id="MBW0482038.1"/>
    </source>
</evidence>
<gene>
    <name evidence="1" type="ORF">O181_021753</name>
</gene>
<organism evidence="1 2">
    <name type="scientific">Austropuccinia psidii MF-1</name>
    <dbReference type="NCBI Taxonomy" id="1389203"/>
    <lineage>
        <taxon>Eukaryota</taxon>
        <taxon>Fungi</taxon>
        <taxon>Dikarya</taxon>
        <taxon>Basidiomycota</taxon>
        <taxon>Pucciniomycotina</taxon>
        <taxon>Pucciniomycetes</taxon>
        <taxon>Pucciniales</taxon>
        <taxon>Sphaerophragmiaceae</taxon>
        <taxon>Austropuccinia</taxon>
    </lineage>
</organism>
<protein>
    <recommendedName>
        <fullName evidence="3">RGS domain-containing protein</fullName>
    </recommendedName>
</protein>
<dbReference type="Proteomes" id="UP000765509">
    <property type="component" value="Unassembled WGS sequence"/>
</dbReference>
<dbReference type="EMBL" id="AVOT02006626">
    <property type="protein sequence ID" value="MBW0482038.1"/>
    <property type="molecule type" value="Genomic_DNA"/>
</dbReference>
<evidence type="ECO:0008006" key="3">
    <source>
        <dbReference type="Google" id="ProtNLM"/>
    </source>
</evidence>
<reference evidence="1" key="1">
    <citation type="submission" date="2021-03" db="EMBL/GenBank/DDBJ databases">
        <title>Draft genome sequence of rust myrtle Austropuccinia psidii MF-1, a brazilian biotype.</title>
        <authorList>
            <person name="Quecine M.C."/>
            <person name="Pachon D.M.R."/>
            <person name="Bonatelli M.L."/>
            <person name="Correr F.H."/>
            <person name="Franceschini L.M."/>
            <person name="Leite T.F."/>
            <person name="Margarido G.R.A."/>
            <person name="Almeida C.A."/>
            <person name="Ferrarezi J.A."/>
            <person name="Labate C.A."/>
        </authorList>
    </citation>
    <scope>NUCLEOTIDE SEQUENCE</scope>
    <source>
        <strain evidence="1">MF-1</strain>
    </source>
</reference>
<name>A0A9Q3CFH4_9BASI</name>